<feature type="region of interest" description="Disordered" evidence="1">
    <location>
        <begin position="1"/>
        <end position="31"/>
    </location>
</feature>
<protein>
    <submittedName>
        <fullName evidence="2">Uncharacterized protein</fullName>
    </submittedName>
</protein>
<gene>
    <name evidence="2" type="ORF">Micbo1qcDRAFT_156076</name>
</gene>
<evidence type="ECO:0000313" key="3">
    <source>
        <dbReference type="Proteomes" id="UP000070501"/>
    </source>
</evidence>
<keyword evidence="3" id="KW-1185">Reference proteome</keyword>
<evidence type="ECO:0000256" key="1">
    <source>
        <dbReference type="SAM" id="MobiDB-lite"/>
    </source>
</evidence>
<feature type="non-terminal residue" evidence="2">
    <location>
        <position position="92"/>
    </location>
</feature>
<proteinExistence type="predicted"/>
<dbReference type="Proteomes" id="UP000070501">
    <property type="component" value="Unassembled WGS sequence"/>
</dbReference>
<dbReference type="InParanoid" id="A0A136JJD3"/>
<sequence>MTLLGLSSGPMTFRERVARPSQRQNAGQARSQSIRLYQSRFTWTVSCPRLCRWKRSRSRPVARRIDGFRTRTRAKSCLLLDTYGVIGSRRTP</sequence>
<dbReference type="EMBL" id="KQ964245">
    <property type="protein sequence ID" value="KXJ97253.1"/>
    <property type="molecule type" value="Genomic_DNA"/>
</dbReference>
<evidence type="ECO:0000313" key="2">
    <source>
        <dbReference type="EMBL" id="KXJ97253.1"/>
    </source>
</evidence>
<name>A0A136JJD3_9PEZI</name>
<feature type="compositionally biased region" description="Polar residues" evidence="1">
    <location>
        <begin position="21"/>
        <end position="31"/>
    </location>
</feature>
<reference evidence="3" key="1">
    <citation type="submission" date="2016-02" db="EMBL/GenBank/DDBJ databases">
        <title>Draft genome sequence of Microdochium bolleyi, a fungal endophyte of beachgrass.</title>
        <authorList>
            <consortium name="DOE Joint Genome Institute"/>
            <person name="David A.S."/>
            <person name="May G."/>
            <person name="Haridas S."/>
            <person name="Lim J."/>
            <person name="Wang M."/>
            <person name="Labutti K."/>
            <person name="Lipzen A."/>
            <person name="Barry K."/>
            <person name="Grigoriev I.V."/>
        </authorList>
    </citation>
    <scope>NUCLEOTIDE SEQUENCE [LARGE SCALE GENOMIC DNA]</scope>
    <source>
        <strain evidence="3">J235TASD1</strain>
    </source>
</reference>
<organism evidence="2 3">
    <name type="scientific">Microdochium bolleyi</name>
    <dbReference type="NCBI Taxonomy" id="196109"/>
    <lineage>
        <taxon>Eukaryota</taxon>
        <taxon>Fungi</taxon>
        <taxon>Dikarya</taxon>
        <taxon>Ascomycota</taxon>
        <taxon>Pezizomycotina</taxon>
        <taxon>Sordariomycetes</taxon>
        <taxon>Xylariomycetidae</taxon>
        <taxon>Xylariales</taxon>
        <taxon>Microdochiaceae</taxon>
        <taxon>Microdochium</taxon>
    </lineage>
</organism>
<accession>A0A136JJD3</accession>
<dbReference type="AlphaFoldDB" id="A0A136JJD3"/>